<dbReference type="AlphaFoldDB" id="A0A7W5TVD7"/>
<comment type="caution">
    <text evidence="7">The sequence shown here is derived from an EMBL/GenBank/DDBJ whole genome shotgun (WGS) entry which is preliminary data.</text>
</comment>
<evidence type="ECO:0000256" key="2">
    <source>
        <dbReference type="ARBA" id="ARBA00023125"/>
    </source>
</evidence>
<dbReference type="PANTHER" id="PTHR30055">
    <property type="entry name" value="HTH-TYPE TRANSCRIPTIONAL REGULATOR RUTR"/>
    <property type="match status" value="1"/>
</dbReference>
<dbReference type="Proteomes" id="UP000547528">
    <property type="component" value="Unassembled WGS sequence"/>
</dbReference>
<gene>
    <name evidence="7" type="ORF">FHX47_002018</name>
</gene>
<proteinExistence type="predicted"/>
<protein>
    <submittedName>
        <fullName evidence="7">AcrR family transcriptional regulator</fullName>
    </submittedName>
</protein>
<feature type="compositionally biased region" description="Basic and acidic residues" evidence="5">
    <location>
        <begin position="1"/>
        <end position="10"/>
    </location>
</feature>
<name>A0A7W5TVD7_9MICC</name>
<evidence type="ECO:0000259" key="6">
    <source>
        <dbReference type="PROSITE" id="PS50977"/>
    </source>
</evidence>
<dbReference type="Gene3D" id="1.10.10.60">
    <property type="entry name" value="Homeodomain-like"/>
    <property type="match status" value="1"/>
</dbReference>
<reference evidence="7 8" key="1">
    <citation type="submission" date="2020-08" db="EMBL/GenBank/DDBJ databases">
        <title>Sequencing the genomes of 1000 actinobacteria strains.</title>
        <authorList>
            <person name="Klenk H.-P."/>
        </authorList>
    </citation>
    <scope>NUCLEOTIDE SEQUENCE [LARGE SCALE GENOMIC DNA]</scope>
    <source>
        <strain evidence="7 8">DSM 28238</strain>
    </source>
</reference>
<dbReference type="InterPro" id="IPR001647">
    <property type="entry name" value="HTH_TetR"/>
</dbReference>
<dbReference type="PRINTS" id="PR00455">
    <property type="entry name" value="HTHTETR"/>
</dbReference>
<keyword evidence="1" id="KW-0805">Transcription regulation</keyword>
<dbReference type="PANTHER" id="PTHR30055:SF234">
    <property type="entry name" value="HTH-TYPE TRANSCRIPTIONAL REGULATOR BETI"/>
    <property type="match status" value="1"/>
</dbReference>
<sequence>MAIEPLHPDTDDAGADSAPTTTRGTVLTARGLRTRRRLLDAAEQVFAQLGYPTASIVKITEQAGCGLGTFYLYFAGKQEIFNEVVVDLNRRVRRAMNDAAKAEADAGRIAAERAGFRAFFRFTAEHPALYRIIRQAEFASPEALRLHYSRIVDGYAEGIQQGQQAGEVHQMDPEVVAWALMGIGEIVGMRWVLWPHESPAGDSSTEPGTQEVPEHVFDTMMEFIERALAPAPVSRKGTDHV</sequence>
<dbReference type="EMBL" id="JACIBT010000017">
    <property type="protein sequence ID" value="MBB3668383.1"/>
    <property type="molecule type" value="Genomic_DNA"/>
</dbReference>
<dbReference type="InterPro" id="IPR036271">
    <property type="entry name" value="Tet_transcr_reg_TetR-rel_C_sf"/>
</dbReference>
<dbReference type="Gene3D" id="1.10.357.10">
    <property type="entry name" value="Tetracycline Repressor, domain 2"/>
    <property type="match status" value="1"/>
</dbReference>
<accession>A0A7W5TVD7</accession>
<evidence type="ECO:0000256" key="4">
    <source>
        <dbReference type="PROSITE-ProRule" id="PRU00335"/>
    </source>
</evidence>
<dbReference type="GO" id="GO:0003700">
    <property type="term" value="F:DNA-binding transcription factor activity"/>
    <property type="evidence" value="ECO:0007669"/>
    <property type="project" value="TreeGrafter"/>
</dbReference>
<keyword evidence="2 4" id="KW-0238">DNA-binding</keyword>
<dbReference type="GO" id="GO:0000976">
    <property type="term" value="F:transcription cis-regulatory region binding"/>
    <property type="evidence" value="ECO:0007669"/>
    <property type="project" value="TreeGrafter"/>
</dbReference>
<dbReference type="SUPFAM" id="SSF46689">
    <property type="entry name" value="Homeodomain-like"/>
    <property type="match status" value="1"/>
</dbReference>
<organism evidence="7 8">
    <name type="scientific">Garicola koreensis</name>
    <dbReference type="NCBI Taxonomy" id="1262554"/>
    <lineage>
        <taxon>Bacteria</taxon>
        <taxon>Bacillati</taxon>
        <taxon>Actinomycetota</taxon>
        <taxon>Actinomycetes</taxon>
        <taxon>Micrococcales</taxon>
        <taxon>Micrococcaceae</taxon>
        <taxon>Garicola</taxon>
    </lineage>
</organism>
<keyword evidence="3" id="KW-0804">Transcription</keyword>
<dbReference type="Pfam" id="PF00440">
    <property type="entry name" value="TetR_N"/>
    <property type="match status" value="1"/>
</dbReference>
<evidence type="ECO:0000256" key="3">
    <source>
        <dbReference type="ARBA" id="ARBA00023163"/>
    </source>
</evidence>
<dbReference type="SUPFAM" id="SSF48498">
    <property type="entry name" value="Tetracyclin repressor-like, C-terminal domain"/>
    <property type="match status" value="1"/>
</dbReference>
<evidence type="ECO:0000256" key="1">
    <source>
        <dbReference type="ARBA" id="ARBA00023015"/>
    </source>
</evidence>
<keyword evidence="8" id="KW-1185">Reference proteome</keyword>
<dbReference type="InterPro" id="IPR009057">
    <property type="entry name" value="Homeodomain-like_sf"/>
</dbReference>
<feature type="DNA-binding region" description="H-T-H motif" evidence="4">
    <location>
        <begin position="55"/>
        <end position="74"/>
    </location>
</feature>
<feature type="domain" description="HTH tetR-type" evidence="6">
    <location>
        <begin position="32"/>
        <end position="92"/>
    </location>
</feature>
<evidence type="ECO:0000256" key="5">
    <source>
        <dbReference type="SAM" id="MobiDB-lite"/>
    </source>
</evidence>
<dbReference type="PROSITE" id="PS50977">
    <property type="entry name" value="HTH_TETR_2"/>
    <property type="match status" value="1"/>
</dbReference>
<dbReference type="InterPro" id="IPR050109">
    <property type="entry name" value="HTH-type_TetR-like_transc_reg"/>
</dbReference>
<dbReference type="RefSeq" id="WP_183358786.1">
    <property type="nucleotide sequence ID" value="NZ_BAABKR010000016.1"/>
</dbReference>
<evidence type="ECO:0000313" key="7">
    <source>
        <dbReference type="EMBL" id="MBB3668383.1"/>
    </source>
</evidence>
<evidence type="ECO:0000313" key="8">
    <source>
        <dbReference type="Proteomes" id="UP000547528"/>
    </source>
</evidence>
<feature type="region of interest" description="Disordered" evidence="5">
    <location>
        <begin position="1"/>
        <end position="24"/>
    </location>
</feature>